<dbReference type="GO" id="GO:0051539">
    <property type="term" value="F:4 iron, 4 sulfur cluster binding"/>
    <property type="evidence" value="ECO:0007669"/>
    <property type="project" value="UniProtKB-KW"/>
</dbReference>
<comment type="caution">
    <text evidence="15">The sequence shown here is derived from an EMBL/GenBank/DDBJ whole genome shotgun (WGS) entry which is preliminary data.</text>
</comment>
<keyword evidence="2" id="KW-0479">Metal-binding</keyword>
<dbReference type="AlphaFoldDB" id="A0A9D1GS75"/>
<dbReference type="Gene3D" id="3.40.50.300">
    <property type="entry name" value="P-loop containing nucleotide triphosphate hydrolases"/>
    <property type="match status" value="2"/>
</dbReference>
<keyword evidence="12" id="KW-0413">Isomerase</keyword>
<evidence type="ECO:0000256" key="1">
    <source>
        <dbReference type="ARBA" id="ARBA00022485"/>
    </source>
</evidence>
<feature type="domain" description="Helicase ATP-binding" evidence="14">
    <location>
        <begin position="179"/>
        <end position="437"/>
    </location>
</feature>
<evidence type="ECO:0000256" key="11">
    <source>
        <dbReference type="ARBA" id="ARBA00023204"/>
    </source>
</evidence>
<dbReference type="Proteomes" id="UP000886758">
    <property type="component" value="Unassembled WGS sequence"/>
</dbReference>
<evidence type="ECO:0000256" key="7">
    <source>
        <dbReference type="ARBA" id="ARBA00022840"/>
    </source>
</evidence>
<dbReference type="GO" id="GO:0046872">
    <property type="term" value="F:metal ion binding"/>
    <property type="evidence" value="ECO:0007669"/>
    <property type="project" value="UniProtKB-KW"/>
</dbReference>
<dbReference type="PROSITE" id="PS51193">
    <property type="entry name" value="HELICASE_ATP_BIND_2"/>
    <property type="match status" value="1"/>
</dbReference>
<keyword evidence="3" id="KW-0547">Nucleotide-binding</keyword>
<dbReference type="InterPro" id="IPR006555">
    <property type="entry name" value="ATP-dep_Helicase_C"/>
</dbReference>
<dbReference type="Pfam" id="PF13307">
    <property type="entry name" value="Helicase_C_2"/>
    <property type="match status" value="1"/>
</dbReference>
<keyword evidence="7" id="KW-0067">ATP-binding</keyword>
<evidence type="ECO:0000256" key="3">
    <source>
        <dbReference type="ARBA" id="ARBA00022741"/>
    </source>
</evidence>
<proteinExistence type="inferred from homology"/>
<evidence type="ECO:0000256" key="6">
    <source>
        <dbReference type="ARBA" id="ARBA00022806"/>
    </source>
</evidence>
<dbReference type="GO" id="GO:0003677">
    <property type="term" value="F:DNA binding"/>
    <property type="evidence" value="ECO:0007669"/>
    <property type="project" value="UniProtKB-KW"/>
</dbReference>
<dbReference type="EMBL" id="DVLF01000173">
    <property type="protein sequence ID" value="HIT50453.1"/>
    <property type="molecule type" value="Genomic_DNA"/>
</dbReference>
<evidence type="ECO:0000256" key="13">
    <source>
        <dbReference type="ARBA" id="ARBA00038058"/>
    </source>
</evidence>
<evidence type="ECO:0000256" key="10">
    <source>
        <dbReference type="ARBA" id="ARBA00023125"/>
    </source>
</evidence>
<organism evidence="15 16">
    <name type="scientific">Candidatus Pelethenecus faecipullorum</name>
    <dbReference type="NCBI Taxonomy" id="2840900"/>
    <lineage>
        <taxon>Bacteria</taxon>
        <taxon>Bacillati</taxon>
        <taxon>Mycoplasmatota</taxon>
        <taxon>Mollicutes</taxon>
        <taxon>Candidatus Pelethenecus</taxon>
    </lineage>
</organism>
<sequence length="774" mass="89399">MAVKIAIKELANFVCQSGDLSLEFTSNYDLQQGKKAHQYLQSKYNADSKKEYYIKQTFSYQGKEILLHGFIDGVLKEGDQLIIEEIKSTITDLDEVDFTKHQEYLAQLKCYGYLYALQQQLSACNLRLTFISSIDYATKSQTYYHTVDELETFVFSLLEAYLIWLSKLEEANQNKVSTLASVVFPYEQMRPGQKDMMKACFKTMKEKKILYCVAPTGIGKTMATIFASLKTLKANDKLFYLTAKGVGKEAPLKAMRLLKQNGLKLKTIVLTAKKKICNAQKRNCNFEECPYAIGFFDRLKNATMDLFSKADIYDETNISRTAETYRICAFEFSLYLSYFCDMVIADYNYAFDPKAHLIRYFDDDTYSLKLLVDEAHNLVSRSKEMYSAMLSEEDIRTLRRSATSLKPSIRKTCNQLLELFSSYREKATEKAVYISLEQDLDFVMLVKNLLHQCDRLKEENKTFPRKEDFLESYFKLLDYQRIADYYSVSHRFFVKIEDDIVSVQLMCLDASSFILDTIENSCGGVVFFSATLQPFDYYAHLITQGKGNCLQLPSPFPPQNLNLIINNRISTKYFDRLSSVDYILEAIEALTAGKKGNYIVFFPSYQYLNLVVSAIEEADYEMIVQKNNIKESERMEILDRFKEKQTCKVGFFVLGGLFSEGIDFVGEELSGVIIVGVGLPLYGEENNLLKDYFEQLYHQGFDYAYTYPGFTKVVQAVGRVIRSETDRGVAVLLDERFDYAKYRALMPDHWQNRKIIHQADRLKKEIAAFFNEEK</sequence>
<dbReference type="PANTHER" id="PTHR11472:SF34">
    <property type="entry name" value="REGULATOR OF TELOMERE ELONGATION HELICASE 1"/>
    <property type="match status" value="1"/>
</dbReference>
<dbReference type="GO" id="GO:0006281">
    <property type="term" value="P:DNA repair"/>
    <property type="evidence" value="ECO:0007669"/>
    <property type="project" value="UniProtKB-KW"/>
</dbReference>
<dbReference type="InterPro" id="IPR006554">
    <property type="entry name" value="Helicase-like_DEXD_c2"/>
</dbReference>
<evidence type="ECO:0000256" key="5">
    <source>
        <dbReference type="ARBA" id="ARBA00022801"/>
    </source>
</evidence>
<dbReference type="GO" id="GO:0003678">
    <property type="term" value="F:DNA helicase activity"/>
    <property type="evidence" value="ECO:0007669"/>
    <property type="project" value="InterPro"/>
</dbReference>
<keyword evidence="8" id="KW-0408">Iron</keyword>
<keyword evidence="9" id="KW-0411">Iron-sulfur</keyword>
<reference evidence="15" key="1">
    <citation type="submission" date="2020-10" db="EMBL/GenBank/DDBJ databases">
        <authorList>
            <person name="Gilroy R."/>
        </authorList>
    </citation>
    <scope>NUCLEOTIDE SEQUENCE</scope>
    <source>
        <strain evidence="15">ChiW17-6978</strain>
    </source>
</reference>
<dbReference type="SMART" id="SM00488">
    <property type="entry name" value="DEXDc2"/>
    <property type="match status" value="1"/>
</dbReference>
<dbReference type="Gene3D" id="3.90.320.10">
    <property type="match status" value="1"/>
</dbReference>
<keyword evidence="6 15" id="KW-0347">Helicase</keyword>
<evidence type="ECO:0000259" key="14">
    <source>
        <dbReference type="PROSITE" id="PS51193"/>
    </source>
</evidence>
<dbReference type="Gene3D" id="1.10.30.20">
    <property type="entry name" value="Bacterial XPD DNA helicase, FeS cluster domain"/>
    <property type="match status" value="1"/>
</dbReference>
<evidence type="ECO:0000256" key="9">
    <source>
        <dbReference type="ARBA" id="ARBA00023014"/>
    </source>
</evidence>
<protein>
    <submittedName>
        <fullName evidence="15">ATP-dependent DNA helicase</fullName>
    </submittedName>
</protein>
<dbReference type="PANTHER" id="PTHR11472">
    <property type="entry name" value="DNA REPAIR DEAD HELICASE RAD3/XP-D SUBFAMILY MEMBER"/>
    <property type="match status" value="1"/>
</dbReference>
<accession>A0A9D1GS75</accession>
<keyword evidence="11" id="KW-0234">DNA repair</keyword>
<gene>
    <name evidence="15" type="ORF">IAD46_05440</name>
</gene>
<dbReference type="GO" id="GO:0016818">
    <property type="term" value="F:hydrolase activity, acting on acid anhydrides, in phosphorus-containing anhydrides"/>
    <property type="evidence" value="ECO:0007669"/>
    <property type="project" value="InterPro"/>
</dbReference>
<dbReference type="SMART" id="SM00491">
    <property type="entry name" value="HELICc2"/>
    <property type="match status" value="1"/>
</dbReference>
<name>A0A9D1GS75_9MOLU</name>
<dbReference type="InterPro" id="IPR027417">
    <property type="entry name" value="P-loop_NTPase"/>
</dbReference>
<dbReference type="SUPFAM" id="SSF52540">
    <property type="entry name" value="P-loop containing nucleoside triphosphate hydrolases"/>
    <property type="match status" value="1"/>
</dbReference>
<keyword evidence="5" id="KW-0378">Hydrolase</keyword>
<dbReference type="Pfam" id="PF06733">
    <property type="entry name" value="DEAD_2"/>
    <property type="match status" value="1"/>
</dbReference>
<evidence type="ECO:0000313" key="15">
    <source>
        <dbReference type="EMBL" id="HIT50453.1"/>
    </source>
</evidence>
<dbReference type="GO" id="GO:0005524">
    <property type="term" value="F:ATP binding"/>
    <property type="evidence" value="ECO:0007669"/>
    <property type="project" value="UniProtKB-KW"/>
</dbReference>
<reference evidence="15" key="2">
    <citation type="journal article" date="2021" name="PeerJ">
        <title>Extensive microbial diversity within the chicken gut microbiome revealed by metagenomics and culture.</title>
        <authorList>
            <person name="Gilroy R."/>
            <person name="Ravi A."/>
            <person name="Getino M."/>
            <person name="Pursley I."/>
            <person name="Horton D.L."/>
            <person name="Alikhan N.F."/>
            <person name="Baker D."/>
            <person name="Gharbi K."/>
            <person name="Hall N."/>
            <person name="Watson M."/>
            <person name="Adriaenssens E.M."/>
            <person name="Foster-Nyarko E."/>
            <person name="Jarju S."/>
            <person name="Secka A."/>
            <person name="Antonio M."/>
            <person name="Oren A."/>
            <person name="Chaudhuri R.R."/>
            <person name="La Ragione R."/>
            <person name="Hildebrand F."/>
            <person name="Pallen M.J."/>
        </authorList>
    </citation>
    <scope>NUCLEOTIDE SEQUENCE</scope>
    <source>
        <strain evidence="15">ChiW17-6978</strain>
    </source>
</reference>
<keyword evidence="4" id="KW-0227">DNA damage</keyword>
<dbReference type="InterPro" id="IPR045028">
    <property type="entry name" value="DinG/Rad3-like"/>
</dbReference>
<evidence type="ECO:0000256" key="2">
    <source>
        <dbReference type="ARBA" id="ARBA00022723"/>
    </source>
</evidence>
<comment type="similarity">
    <text evidence="13">Belongs to the helicase family. DinG subfamily.</text>
</comment>
<evidence type="ECO:0000256" key="4">
    <source>
        <dbReference type="ARBA" id="ARBA00022763"/>
    </source>
</evidence>
<keyword evidence="1" id="KW-0004">4Fe-4S</keyword>
<dbReference type="InterPro" id="IPR014013">
    <property type="entry name" value="Helic_SF1/SF2_ATP-bd_DinG/Rad3"/>
</dbReference>
<keyword evidence="10" id="KW-0238">DNA-binding</keyword>
<dbReference type="Gene3D" id="1.10.275.40">
    <property type="match status" value="1"/>
</dbReference>
<evidence type="ECO:0000256" key="8">
    <source>
        <dbReference type="ARBA" id="ARBA00023004"/>
    </source>
</evidence>
<evidence type="ECO:0000256" key="12">
    <source>
        <dbReference type="ARBA" id="ARBA00023235"/>
    </source>
</evidence>
<dbReference type="InterPro" id="IPR042493">
    <property type="entry name" value="XPD_DNA_FeS"/>
</dbReference>
<dbReference type="InterPro" id="IPR011604">
    <property type="entry name" value="PDDEXK-like_dom_sf"/>
</dbReference>
<evidence type="ECO:0000313" key="16">
    <source>
        <dbReference type="Proteomes" id="UP000886758"/>
    </source>
</evidence>
<dbReference type="InterPro" id="IPR010614">
    <property type="entry name" value="RAD3-like_helicase_DEAD"/>
</dbReference>